<dbReference type="InterPro" id="IPR000306">
    <property type="entry name" value="Znf_FYVE"/>
</dbReference>
<gene>
    <name evidence="6" type="primary">ZFYVE21</name>
    <name evidence="6" type="ORF">GWK47_004355</name>
</gene>
<dbReference type="Gene3D" id="2.30.29.160">
    <property type="entry name" value="Zinc finger FYVE domain-containing protein 21, C-terminal"/>
    <property type="match status" value="1"/>
</dbReference>
<evidence type="ECO:0000256" key="4">
    <source>
        <dbReference type="PROSITE-ProRule" id="PRU00091"/>
    </source>
</evidence>
<dbReference type="InterPro" id="IPR013083">
    <property type="entry name" value="Znf_RING/FYVE/PHD"/>
</dbReference>
<evidence type="ECO:0000256" key="2">
    <source>
        <dbReference type="ARBA" id="ARBA00022771"/>
    </source>
</evidence>
<dbReference type="SUPFAM" id="SSF57903">
    <property type="entry name" value="FYVE/PHD zinc finger"/>
    <property type="match status" value="1"/>
</dbReference>
<feature type="domain" description="FYVE-type" evidence="5">
    <location>
        <begin position="41"/>
        <end position="96"/>
    </location>
</feature>
<dbReference type="SMART" id="SM00064">
    <property type="entry name" value="FYVE"/>
    <property type="match status" value="1"/>
</dbReference>
<dbReference type="InterPro" id="IPR011011">
    <property type="entry name" value="Znf_FYVE_PHD"/>
</dbReference>
<keyword evidence="1" id="KW-0479">Metal-binding</keyword>
<evidence type="ECO:0000313" key="7">
    <source>
        <dbReference type="Proteomes" id="UP000770661"/>
    </source>
</evidence>
<evidence type="ECO:0000256" key="3">
    <source>
        <dbReference type="ARBA" id="ARBA00022833"/>
    </source>
</evidence>
<dbReference type="PANTHER" id="PTHR39490">
    <property type="entry name" value="ARRESTIN DOMAIN-CONTAINING PROTEIN D"/>
    <property type="match status" value="1"/>
</dbReference>
<dbReference type="OrthoDB" id="10018316at2759"/>
<evidence type="ECO:0000256" key="1">
    <source>
        <dbReference type="ARBA" id="ARBA00022723"/>
    </source>
</evidence>
<sequence>MATSTSPGKRLLRSKSGLRIVPMSESDRSPFELKEPEWIPDKQSPTCMDCEDKFDFLKRRHHCRRCGRVCCASCCDTRMELPRMCFLDPVRLCSTCVTPTLKEKTFFNHDLKILMTGAILYLAGDNPSLVHCCLSPDQRFLVLSSNCNSPDPPTCIPLHRLTSLQLERRDQQKVFNSLRNIPAPGAVRVRVQTEAVQVSRECGVPQVEAGEGDIKDVGLFPYGWGEESLRYWPMEETCDGSLVSGLSVQYCLAGEEGREITLEPPQDATTTAYTFLAALEKAVFMMQESRDIIGTGE</sequence>
<dbReference type="InterPro" id="IPR017455">
    <property type="entry name" value="Znf_FYVE-rel"/>
</dbReference>
<dbReference type="GO" id="GO:0008270">
    <property type="term" value="F:zinc ion binding"/>
    <property type="evidence" value="ECO:0007669"/>
    <property type="project" value="UniProtKB-KW"/>
</dbReference>
<dbReference type="Gene3D" id="3.30.40.10">
    <property type="entry name" value="Zinc/RING finger domain, C3HC4 (zinc finger)"/>
    <property type="match status" value="1"/>
</dbReference>
<dbReference type="Proteomes" id="UP000770661">
    <property type="component" value="Unassembled WGS sequence"/>
</dbReference>
<dbReference type="InterPro" id="IPR052113">
    <property type="entry name" value="FYVE-type_Zinc_Finger"/>
</dbReference>
<organism evidence="6 7">
    <name type="scientific">Chionoecetes opilio</name>
    <name type="common">Atlantic snow crab</name>
    <name type="synonym">Cancer opilio</name>
    <dbReference type="NCBI Taxonomy" id="41210"/>
    <lineage>
        <taxon>Eukaryota</taxon>
        <taxon>Metazoa</taxon>
        <taxon>Ecdysozoa</taxon>
        <taxon>Arthropoda</taxon>
        <taxon>Crustacea</taxon>
        <taxon>Multicrustacea</taxon>
        <taxon>Malacostraca</taxon>
        <taxon>Eumalacostraca</taxon>
        <taxon>Eucarida</taxon>
        <taxon>Decapoda</taxon>
        <taxon>Pleocyemata</taxon>
        <taxon>Brachyura</taxon>
        <taxon>Eubrachyura</taxon>
        <taxon>Majoidea</taxon>
        <taxon>Majidae</taxon>
        <taxon>Chionoecetes</taxon>
    </lineage>
</organism>
<dbReference type="Pfam" id="PF01363">
    <property type="entry name" value="FYVE"/>
    <property type="match status" value="1"/>
</dbReference>
<dbReference type="PANTHER" id="PTHR39490:SF8">
    <property type="entry name" value="ZINC FINGER FYVE DOMAIN-CONTAINING PROTEIN 21"/>
    <property type="match status" value="1"/>
</dbReference>
<accession>A0A8J5CYX1</accession>
<dbReference type="InterPro" id="IPR038632">
    <property type="entry name" value="ZFYVE21_C_sf"/>
</dbReference>
<name>A0A8J5CYX1_CHIOP</name>
<keyword evidence="7" id="KW-1185">Reference proteome</keyword>
<dbReference type="AlphaFoldDB" id="A0A8J5CYX1"/>
<evidence type="ECO:0000259" key="5">
    <source>
        <dbReference type="PROSITE" id="PS50178"/>
    </source>
</evidence>
<dbReference type="EMBL" id="JACEEZ010004593">
    <property type="protein sequence ID" value="KAG0726334.1"/>
    <property type="molecule type" value="Genomic_DNA"/>
</dbReference>
<protein>
    <submittedName>
        <fullName evidence="6">Zinc finger FYVE domain-containing protein 21</fullName>
    </submittedName>
</protein>
<evidence type="ECO:0000313" key="6">
    <source>
        <dbReference type="EMBL" id="KAG0726334.1"/>
    </source>
</evidence>
<keyword evidence="3" id="KW-0862">Zinc</keyword>
<keyword evidence="2 4" id="KW-0863">Zinc-finger</keyword>
<reference evidence="6" key="1">
    <citation type="submission" date="2020-07" db="EMBL/GenBank/DDBJ databases">
        <title>The High-quality genome of the commercially important snow crab, Chionoecetes opilio.</title>
        <authorList>
            <person name="Jeong J.-H."/>
            <person name="Ryu S."/>
        </authorList>
    </citation>
    <scope>NUCLEOTIDE SEQUENCE</scope>
    <source>
        <strain evidence="6">MADBK_172401_WGS</strain>
        <tissue evidence="6">Digestive gland</tissue>
    </source>
</reference>
<dbReference type="PROSITE" id="PS50178">
    <property type="entry name" value="ZF_FYVE"/>
    <property type="match status" value="1"/>
</dbReference>
<comment type="caution">
    <text evidence="6">The sequence shown here is derived from an EMBL/GenBank/DDBJ whole genome shotgun (WGS) entry which is preliminary data.</text>
</comment>
<proteinExistence type="predicted"/>